<dbReference type="RefSeq" id="WP_110340893.1">
    <property type="nucleotide sequence ID" value="NZ_MASU01000011.1"/>
</dbReference>
<dbReference type="Pfam" id="PF05960">
    <property type="entry name" value="DUF885"/>
    <property type="match status" value="1"/>
</dbReference>
<evidence type="ECO:0000313" key="2">
    <source>
        <dbReference type="Proteomes" id="UP000247892"/>
    </source>
</evidence>
<gene>
    <name evidence="1" type="ORF">BA062_24850</name>
</gene>
<dbReference type="PANTHER" id="PTHR33361">
    <property type="entry name" value="GLR0591 PROTEIN"/>
    <property type="match status" value="1"/>
</dbReference>
<dbReference type="AlphaFoldDB" id="A0A318LH97"/>
<dbReference type="OrthoDB" id="9760040at2"/>
<dbReference type="Proteomes" id="UP000247892">
    <property type="component" value="Unassembled WGS sequence"/>
</dbReference>
<comment type="caution">
    <text evidence="1">The sequence shown here is derived from an EMBL/GenBank/DDBJ whole genome shotgun (WGS) entry which is preliminary data.</text>
</comment>
<proteinExistence type="predicted"/>
<dbReference type="PANTHER" id="PTHR33361:SF2">
    <property type="entry name" value="DUF885 DOMAIN-CONTAINING PROTEIN"/>
    <property type="match status" value="1"/>
</dbReference>
<organism evidence="1 2">
    <name type="scientific">Prauserella flavalba</name>
    <dbReference type="NCBI Taxonomy" id="1477506"/>
    <lineage>
        <taxon>Bacteria</taxon>
        <taxon>Bacillati</taxon>
        <taxon>Actinomycetota</taxon>
        <taxon>Actinomycetes</taxon>
        <taxon>Pseudonocardiales</taxon>
        <taxon>Pseudonocardiaceae</taxon>
        <taxon>Prauserella</taxon>
    </lineage>
</organism>
<evidence type="ECO:0000313" key="1">
    <source>
        <dbReference type="EMBL" id="PXY26373.1"/>
    </source>
</evidence>
<reference evidence="1 2" key="1">
    <citation type="submission" date="2016-07" db="EMBL/GenBank/DDBJ databases">
        <title>Draft genome sequence of Prauserella sp. YIM 121212, isolated from alkaline soil.</title>
        <authorList>
            <person name="Ruckert C."/>
            <person name="Albersmeier A."/>
            <person name="Jiang C.-L."/>
            <person name="Jiang Y."/>
            <person name="Kalinowski J."/>
            <person name="Schneider O."/>
            <person name="Winkler A."/>
            <person name="Zotchev S.B."/>
        </authorList>
    </citation>
    <scope>NUCLEOTIDE SEQUENCE [LARGE SCALE GENOMIC DNA]</scope>
    <source>
        <strain evidence="1 2">YIM 121212</strain>
    </source>
</reference>
<evidence type="ECO:0008006" key="3">
    <source>
        <dbReference type="Google" id="ProtNLM"/>
    </source>
</evidence>
<accession>A0A318LH97</accession>
<protein>
    <recommendedName>
        <fullName evidence="3">DUF885 domain-containing protein</fullName>
    </recommendedName>
</protein>
<sequence length="562" mass="62749">MALTIRALADRVWDHVLRTEPHYALRNGQPVERLPCGSHEETEERVAVGRSVREALIGIDVAALEQDERNTAALLRFVADDWARADESWWWHFPVAPYQMFEFSHTAPQAFDVITFADSTADVERFHALAADLARRVRVAEAKLRAQAERGWGIPRAALPGFVSTVEGMRVAMRRWLTLDDSRLEPLSPALRGRLQDGLRRVEENDILPAVDSLLRYLDGTGRDTAASGVGLGQYPGGERAYRELVRQYASFDISPEEVHELGLAQVAELTEQMAKLRAEVGFDGDEAAYRRVLEADERFHARGADDVAATYRRHIAAIEPLVGQWFSVLPEAGYEVERLDPELEAGLSYGYYEQPGPTKPAGRYRYNGSGLDTRSQIDAATLIYHELVPGHHFHLARQEEDAALHPVRGVLAPELLGAYTEGWAEYAASLGTEMGLYTDPWDRYGHYVHQRFTAQRLVVDTGLNALGWSLEEAARYMASTTMESPGQIRTETLRYSTDMPGQALGYRLGFLKFWELRSRAAEALGPAFDVRDFHEIVLGAGALPLTAVAENVASFVAERTT</sequence>
<name>A0A318LH97_9PSEU</name>
<keyword evidence="2" id="KW-1185">Reference proteome</keyword>
<dbReference type="InterPro" id="IPR010281">
    <property type="entry name" value="DUF885"/>
</dbReference>
<dbReference type="EMBL" id="MASU01000011">
    <property type="protein sequence ID" value="PXY26373.1"/>
    <property type="molecule type" value="Genomic_DNA"/>
</dbReference>